<dbReference type="Proteomes" id="UP000246635">
    <property type="component" value="Unassembled WGS sequence"/>
</dbReference>
<name>A0A2V2YW93_9BACL</name>
<gene>
    <name evidence="3" type="ORF">DFQ01_104279</name>
</gene>
<evidence type="ECO:0000259" key="2">
    <source>
        <dbReference type="Pfam" id="PF13427"/>
    </source>
</evidence>
<dbReference type="InterPro" id="IPR025184">
    <property type="entry name" value="AadA_C"/>
</dbReference>
<dbReference type="EMBL" id="QGTQ01000004">
    <property type="protein sequence ID" value="PWW05717.1"/>
    <property type="molecule type" value="Genomic_DNA"/>
</dbReference>
<feature type="domain" description="Adenylyltransferase AadA C-terminal" evidence="2">
    <location>
        <begin position="21"/>
        <end position="115"/>
    </location>
</feature>
<keyword evidence="1" id="KW-0808">Transferase</keyword>
<accession>A0A2V2YW93</accession>
<comment type="caution">
    <text evidence="3">The sequence shown here is derived from an EMBL/GenBank/DDBJ whole genome shotgun (WGS) entry which is preliminary data.</text>
</comment>
<evidence type="ECO:0000313" key="3">
    <source>
        <dbReference type="EMBL" id="PWW05717.1"/>
    </source>
</evidence>
<reference evidence="3 4" key="1">
    <citation type="submission" date="2018-05" db="EMBL/GenBank/DDBJ databases">
        <title>Genomic Encyclopedia of Type Strains, Phase III (KMG-III): the genomes of soil and plant-associated and newly described type strains.</title>
        <authorList>
            <person name="Whitman W."/>
        </authorList>
    </citation>
    <scope>NUCLEOTIDE SEQUENCE [LARGE SCALE GENOMIC DNA]</scope>
    <source>
        <strain evidence="3 4">CECT 5696</strain>
    </source>
</reference>
<evidence type="ECO:0000313" key="4">
    <source>
        <dbReference type="Proteomes" id="UP000246635"/>
    </source>
</evidence>
<evidence type="ECO:0000256" key="1">
    <source>
        <dbReference type="ARBA" id="ARBA00022679"/>
    </source>
</evidence>
<organism evidence="3 4">
    <name type="scientific">Paenibacillus cellulosilyticus</name>
    <dbReference type="NCBI Taxonomy" id="375489"/>
    <lineage>
        <taxon>Bacteria</taxon>
        <taxon>Bacillati</taxon>
        <taxon>Bacillota</taxon>
        <taxon>Bacilli</taxon>
        <taxon>Bacillales</taxon>
        <taxon>Paenibacillaceae</taxon>
        <taxon>Paenibacillus</taxon>
    </lineage>
</organism>
<proteinExistence type="predicted"/>
<dbReference type="AlphaFoldDB" id="A0A2V2YW93"/>
<sequence>MTLVRRYGICVYGQTIDEAIPVVPEEDFRSSIMSDSNYCVNALHSNPVYGVLTLSRVLSYLETGEILSKREAGLWALQNIPAELHAIVNSAVEVYEGSRTEMAVLNEEDLVQYGKRLSEMIDSHRR</sequence>
<protein>
    <submittedName>
        <fullName evidence="3">Uncharacterized protein DUF4111</fullName>
    </submittedName>
</protein>
<keyword evidence="4" id="KW-1185">Reference proteome</keyword>
<dbReference type="Pfam" id="PF13427">
    <property type="entry name" value="AadA_C"/>
    <property type="match status" value="1"/>
</dbReference>
<dbReference type="GO" id="GO:0016740">
    <property type="term" value="F:transferase activity"/>
    <property type="evidence" value="ECO:0007669"/>
    <property type="project" value="UniProtKB-KW"/>
</dbReference>